<keyword evidence="1" id="KW-0418">Kinase</keyword>
<dbReference type="GO" id="GO:0016301">
    <property type="term" value="F:kinase activity"/>
    <property type="evidence" value="ECO:0007669"/>
    <property type="project" value="UniProtKB-KW"/>
</dbReference>
<proteinExistence type="predicted"/>
<dbReference type="EMBL" id="GGEC01046258">
    <property type="protein sequence ID" value="MBX26742.1"/>
    <property type="molecule type" value="Transcribed_RNA"/>
</dbReference>
<organism evidence="1">
    <name type="scientific">Rhizophora mucronata</name>
    <name type="common">Asiatic mangrove</name>
    <dbReference type="NCBI Taxonomy" id="61149"/>
    <lineage>
        <taxon>Eukaryota</taxon>
        <taxon>Viridiplantae</taxon>
        <taxon>Streptophyta</taxon>
        <taxon>Embryophyta</taxon>
        <taxon>Tracheophyta</taxon>
        <taxon>Spermatophyta</taxon>
        <taxon>Magnoliopsida</taxon>
        <taxon>eudicotyledons</taxon>
        <taxon>Gunneridae</taxon>
        <taxon>Pentapetalae</taxon>
        <taxon>rosids</taxon>
        <taxon>fabids</taxon>
        <taxon>Malpighiales</taxon>
        <taxon>Rhizophoraceae</taxon>
        <taxon>Rhizophora</taxon>
    </lineage>
</organism>
<accession>A0A2P2M935</accession>
<sequence length="142" mass="17285">MLSFKWNYWPTLTTIFFKMCKLCSKLFNSTWIKKISPLSPIYIVLEQLRMIFKYLSENKFPYVLLCYSSPLKLKLHLCYWLTGRLPLNFCQSLEVRVCQCLFSSWPVFWIKSKQPFQQTKCQPICIWKFLHKWHWLLFPHGC</sequence>
<reference evidence="1" key="1">
    <citation type="submission" date="2018-02" db="EMBL/GenBank/DDBJ databases">
        <title>Rhizophora mucronata_Transcriptome.</title>
        <authorList>
            <person name="Meera S.P."/>
            <person name="Sreeshan A."/>
            <person name="Augustine A."/>
        </authorList>
    </citation>
    <scope>NUCLEOTIDE SEQUENCE</scope>
    <source>
        <tissue evidence="1">Leaf</tissue>
    </source>
</reference>
<name>A0A2P2M935_RHIMU</name>
<dbReference type="AlphaFoldDB" id="A0A2P2M935"/>
<evidence type="ECO:0000313" key="1">
    <source>
        <dbReference type="EMBL" id="MBX26742.1"/>
    </source>
</evidence>
<protein>
    <submittedName>
        <fullName evidence="1">Mitogen-activated protein kinase</fullName>
    </submittedName>
</protein>
<keyword evidence="1" id="KW-0808">Transferase</keyword>